<dbReference type="SUPFAM" id="SSF103473">
    <property type="entry name" value="MFS general substrate transporter"/>
    <property type="match status" value="1"/>
</dbReference>
<feature type="transmembrane region" description="Helical" evidence="1">
    <location>
        <begin position="89"/>
        <end position="107"/>
    </location>
</feature>
<evidence type="ECO:0000313" key="3">
    <source>
        <dbReference type="Proteomes" id="UP000175835"/>
    </source>
</evidence>
<dbReference type="InterPro" id="IPR052952">
    <property type="entry name" value="MFS-Transporter"/>
</dbReference>
<keyword evidence="1" id="KW-0472">Membrane</keyword>
<dbReference type="AlphaFoldDB" id="A0A1E8BKL0"/>
<feature type="transmembrane region" description="Helical" evidence="1">
    <location>
        <begin position="29"/>
        <end position="49"/>
    </location>
</feature>
<comment type="caution">
    <text evidence="2">The sequence shown here is derived from an EMBL/GenBank/DDBJ whole genome shotgun (WGS) entry which is preliminary data.</text>
</comment>
<dbReference type="Proteomes" id="UP000175835">
    <property type="component" value="Unassembled WGS sequence"/>
</dbReference>
<reference evidence="2 3" key="1">
    <citation type="submission" date="2016-05" db="EMBL/GenBank/DDBJ databases">
        <title>Bacillus thuringiensis and Bacillus weihenstephanensis as novel biocontrol agents of wilt causing Verticillium species.</title>
        <authorList>
            <person name="Hollensteiner J."/>
            <person name="Wemheuer F."/>
            <person name="Harting R."/>
            <person name="Kolarzyk A."/>
            <person name="Diaz-Valerio S."/>
            <person name="Poehlein A."/>
            <person name="Brzuszkiewicz E."/>
            <person name="Nesemann K."/>
            <person name="Braus-Stromeyer S."/>
            <person name="Braus G."/>
            <person name="Daniel R."/>
            <person name="Liesegang H."/>
        </authorList>
    </citation>
    <scope>NUCLEOTIDE SEQUENCE [LARGE SCALE GENOMIC DNA]</scope>
    <source>
        <strain evidence="2 3">GOE11</strain>
    </source>
</reference>
<proteinExistence type="predicted"/>
<accession>A0A1E8BKL0</accession>
<feature type="transmembrane region" description="Helical" evidence="1">
    <location>
        <begin position="61"/>
        <end position="83"/>
    </location>
</feature>
<evidence type="ECO:0008006" key="4">
    <source>
        <dbReference type="Google" id="ProtNLM"/>
    </source>
</evidence>
<sequence length="115" mass="12701">MFFYTLYCRPAPKLLHTNSKLLIVVKSKLFLASITFAIGWFSLFMVEVVESASEESVGMTVGFALTLNQIAIIFAPALFGYIVDGKGYTYTWMGIAALLSVSAVSLCKSKRILKM</sequence>
<evidence type="ECO:0000256" key="1">
    <source>
        <dbReference type="SAM" id="Phobius"/>
    </source>
</evidence>
<dbReference type="PATRIC" id="fig|86662.23.peg.3578"/>
<name>A0A1E8BKL0_BACMY</name>
<dbReference type="PANTHER" id="PTHR23527">
    <property type="entry name" value="BLL3282 PROTEIN"/>
    <property type="match status" value="1"/>
</dbReference>
<dbReference type="InterPro" id="IPR036259">
    <property type="entry name" value="MFS_trans_sf"/>
</dbReference>
<dbReference type="Gene3D" id="1.20.1250.20">
    <property type="entry name" value="MFS general substrate transporter like domains"/>
    <property type="match status" value="1"/>
</dbReference>
<keyword evidence="1" id="KW-1133">Transmembrane helix</keyword>
<evidence type="ECO:0000313" key="2">
    <source>
        <dbReference type="EMBL" id="OFD89879.1"/>
    </source>
</evidence>
<keyword evidence="1" id="KW-0812">Transmembrane</keyword>
<protein>
    <recommendedName>
        <fullName evidence="4">Major facilitator superfamily (MFS) profile domain-containing protein</fullName>
    </recommendedName>
</protein>
<organism evidence="2 3">
    <name type="scientific">Bacillus mycoides</name>
    <dbReference type="NCBI Taxonomy" id="1405"/>
    <lineage>
        <taxon>Bacteria</taxon>
        <taxon>Bacillati</taxon>
        <taxon>Bacillota</taxon>
        <taxon>Bacilli</taxon>
        <taxon>Bacillales</taxon>
        <taxon>Bacillaceae</taxon>
        <taxon>Bacillus</taxon>
        <taxon>Bacillus cereus group</taxon>
    </lineage>
</organism>
<dbReference type="PANTHER" id="PTHR23527:SF1">
    <property type="entry name" value="BLL3282 PROTEIN"/>
    <property type="match status" value="1"/>
</dbReference>
<gene>
    <name evidence="2" type="ORF">BWGOE11_35920</name>
</gene>
<dbReference type="EMBL" id="LXLX01000045">
    <property type="protein sequence ID" value="OFD89879.1"/>
    <property type="molecule type" value="Genomic_DNA"/>
</dbReference>